<sequence>MPSNNRIILAAAGSGKTTTIVSEALDKKESRSALVTFTTKAESELRAKCYEIGGYVPEHVKPITWFTFLLRHFIRPYQRVMIEKRISGLNFVAGRSAKRVSKHKTIQYNTDGAGKVYSDKISEMACTIINKTKGASLKRAEQIFDRIYIDEVQDLAAYDLDFIELLLGSSIEIVLVGDHRQATYKTNQSARNKQHSGTNIISKLTCWEKTYGASITIHNHSYRCVQPICDFADLFFPDAEPTISRNTHQTDHDGIFIVQEKDVGHYISRYRPQLLRYDKRTVINGAPVYNFGQCKGMTFNRVLIYPHGPLKKYLRTGKLGDAGKSVAKQYVAVTRARQSAAFVVPNTQVSSPIAGVSCFNFDNVSS</sequence>
<keyword evidence="2" id="KW-0378">Hydrolase</keyword>
<proteinExistence type="predicted"/>
<reference evidence="7" key="1">
    <citation type="submission" date="2022-12" db="EMBL/GenBank/DDBJ databases">
        <title>Bacterial isolates from different developmental stages of Nematostella vectensis.</title>
        <authorList>
            <person name="Fraune S."/>
        </authorList>
    </citation>
    <scope>NUCLEOTIDE SEQUENCE</scope>
    <source>
        <strain evidence="7">G21632-S1</strain>
    </source>
</reference>
<gene>
    <name evidence="7" type="ORF">O4G74_12140</name>
</gene>
<dbReference type="SUPFAM" id="SSF52540">
    <property type="entry name" value="P-loop containing nucleoside triphosphate hydrolases"/>
    <property type="match status" value="1"/>
</dbReference>
<dbReference type="InterPro" id="IPR000212">
    <property type="entry name" value="DNA_helicase_UvrD/REP"/>
</dbReference>
<feature type="domain" description="UvrD-like helicase ATP-binding" evidence="6">
    <location>
        <begin position="123"/>
        <end position="185"/>
    </location>
</feature>
<evidence type="ECO:0000313" key="7">
    <source>
        <dbReference type="EMBL" id="MCZ4298809.1"/>
    </source>
</evidence>
<dbReference type="EMBL" id="JAPWGW010000004">
    <property type="protein sequence ID" value="MCZ4298809.1"/>
    <property type="molecule type" value="Genomic_DNA"/>
</dbReference>
<comment type="caution">
    <text evidence="7">The sequence shown here is derived from an EMBL/GenBank/DDBJ whole genome shotgun (WGS) entry which is preliminary data.</text>
</comment>
<name>A0ABT4LWR3_9PROT</name>
<evidence type="ECO:0000256" key="1">
    <source>
        <dbReference type="ARBA" id="ARBA00022741"/>
    </source>
</evidence>
<dbReference type="PANTHER" id="PTHR11070:SF2">
    <property type="entry name" value="ATP-DEPENDENT DNA HELICASE SRS2"/>
    <property type="match status" value="1"/>
</dbReference>
<protein>
    <recommendedName>
        <fullName evidence="5">DNA 3'-5' helicase II</fullName>
    </recommendedName>
</protein>
<evidence type="ECO:0000313" key="8">
    <source>
        <dbReference type="Proteomes" id="UP001083770"/>
    </source>
</evidence>
<evidence type="ECO:0000256" key="5">
    <source>
        <dbReference type="ARBA" id="ARBA00034923"/>
    </source>
</evidence>
<dbReference type="InterPro" id="IPR014016">
    <property type="entry name" value="UvrD-like_ATP-bd"/>
</dbReference>
<dbReference type="Proteomes" id="UP001083770">
    <property type="component" value="Unassembled WGS sequence"/>
</dbReference>
<feature type="domain" description="UvrD-like helicase ATP-binding" evidence="6">
    <location>
        <begin position="4"/>
        <end position="51"/>
    </location>
</feature>
<accession>A0ABT4LWR3</accession>
<dbReference type="InterPro" id="IPR027417">
    <property type="entry name" value="P-loop_NTPase"/>
</dbReference>
<keyword evidence="3" id="KW-0347">Helicase</keyword>
<dbReference type="Pfam" id="PF00580">
    <property type="entry name" value="UvrD-helicase"/>
    <property type="match status" value="2"/>
</dbReference>
<evidence type="ECO:0000256" key="4">
    <source>
        <dbReference type="ARBA" id="ARBA00022840"/>
    </source>
</evidence>
<keyword evidence="8" id="KW-1185">Reference proteome</keyword>
<keyword evidence="4" id="KW-0067">ATP-binding</keyword>
<dbReference type="Gene3D" id="3.40.50.300">
    <property type="entry name" value="P-loop containing nucleotide triphosphate hydrolases"/>
    <property type="match status" value="1"/>
</dbReference>
<organism evidence="7 8">
    <name type="scientific">Henriciella marina</name>
    <dbReference type="NCBI Taxonomy" id="453851"/>
    <lineage>
        <taxon>Bacteria</taxon>
        <taxon>Pseudomonadati</taxon>
        <taxon>Pseudomonadota</taxon>
        <taxon>Alphaproteobacteria</taxon>
        <taxon>Hyphomonadales</taxon>
        <taxon>Hyphomonadaceae</taxon>
        <taxon>Henriciella</taxon>
    </lineage>
</organism>
<evidence type="ECO:0000256" key="3">
    <source>
        <dbReference type="ARBA" id="ARBA00022806"/>
    </source>
</evidence>
<evidence type="ECO:0000259" key="6">
    <source>
        <dbReference type="Pfam" id="PF00580"/>
    </source>
</evidence>
<dbReference type="RefSeq" id="WP_269402874.1">
    <property type="nucleotide sequence ID" value="NZ_JAPWGW010000004.1"/>
</dbReference>
<dbReference type="PANTHER" id="PTHR11070">
    <property type="entry name" value="UVRD / RECB / PCRA DNA HELICASE FAMILY MEMBER"/>
    <property type="match status" value="1"/>
</dbReference>
<keyword evidence="1" id="KW-0547">Nucleotide-binding</keyword>
<evidence type="ECO:0000256" key="2">
    <source>
        <dbReference type="ARBA" id="ARBA00022801"/>
    </source>
</evidence>